<dbReference type="InterPro" id="IPR012340">
    <property type="entry name" value="NA-bd_OB-fold"/>
</dbReference>
<keyword evidence="1 2" id="KW-0238">DNA-binding</keyword>
<organism evidence="5 6">
    <name type="scientific">Arthrobacter mangrovi</name>
    <dbReference type="NCBI Taxonomy" id="2966350"/>
    <lineage>
        <taxon>Bacteria</taxon>
        <taxon>Bacillati</taxon>
        <taxon>Actinomycetota</taxon>
        <taxon>Actinomycetes</taxon>
        <taxon>Micrococcales</taxon>
        <taxon>Micrococcaceae</taxon>
        <taxon>Arthrobacter</taxon>
    </lineage>
</organism>
<comment type="subunit">
    <text evidence="2">Homotetramer.</text>
</comment>
<evidence type="ECO:0000256" key="3">
    <source>
        <dbReference type="RuleBase" id="RU000524"/>
    </source>
</evidence>
<protein>
    <recommendedName>
        <fullName evidence="2 3">Single-stranded DNA-binding protein</fullName>
        <shortName evidence="2">SSB</shortName>
    </recommendedName>
</protein>
<proteinExistence type="inferred from homology"/>
<dbReference type="SUPFAM" id="SSF50249">
    <property type="entry name" value="Nucleic acid-binding proteins"/>
    <property type="match status" value="1"/>
</dbReference>
<dbReference type="CDD" id="cd04496">
    <property type="entry name" value="SSB_OBF"/>
    <property type="match status" value="1"/>
</dbReference>
<accession>A0ABQ5MXK8</accession>
<evidence type="ECO:0000256" key="1">
    <source>
        <dbReference type="ARBA" id="ARBA00023125"/>
    </source>
</evidence>
<dbReference type="InterPro" id="IPR000424">
    <property type="entry name" value="Primosome_PriB/ssb"/>
</dbReference>
<gene>
    <name evidence="5" type="ORF">AHIS1636_28440</name>
</gene>
<reference evidence="5 6" key="1">
    <citation type="journal article" date="2023" name="Int. J. Syst. Evol. Microbiol.">
        <title>Arthrobacter mangrovi sp. nov., an actinobacterium isolated from the rhizosphere of a mangrove.</title>
        <authorList>
            <person name="Hamada M."/>
            <person name="Saitou S."/>
            <person name="Enomoto N."/>
            <person name="Nanri K."/>
            <person name="Hidaka K."/>
            <person name="Miura T."/>
            <person name="Tamura T."/>
        </authorList>
    </citation>
    <scope>NUCLEOTIDE SEQUENCE [LARGE SCALE GENOMIC DNA]</scope>
    <source>
        <strain evidence="5 6">NBRC 112813</strain>
    </source>
</reference>
<evidence type="ECO:0000313" key="5">
    <source>
        <dbReference type="EMBL" id="GLB68402.1"/>
    </source>
</evidence>
<evidence type="ECO:0000256" key="4">
    <source>
        <dbReference type="SAM" id="MobiDB-lite"/>
    </source>
</evidence>
<dbReference type="HAMAP" id="MF_00984">
    <property type="entry name" value="SSB"/>
    <property type="match status" value="1"/>
</dbReference>
<dbReference type="Proteomes" id="UP001209654">
    <property type="component" value="Unassembled WGS sequence"/>
</dbReference>
<sequence length="172" mass="18703">MAGEIPLTVIGNLTAAPEPHFTAGSVVANFTIASTPRTFDKAGNEWKDGETLFIRASVWGEAAKNAVASLTKGTRVVAHGVLKPRSYETRDGGKRTVHELEIEELGVSLRYNPATPHRAERRMPPPVEAPVQRIPVDDLPISPRRYSDDSAWFGKIANPSGNITPAQDRPAR</sequence>
<feature type="region of interest" description="Disordered" evidence="4">
    <location>
        <begin position="116"/>
        <end position="172"/>
    </location>
</feature>
<evidence type="ECO:0000256" key="2">
    <source>
        <dbReference type="HAMAP-Rule" id="MF_00984"/>
    </source>
</evidence>
<keyword evidence="6" id="KW-1185">Reference proteome</keyword>
<evidence type="ECO:0000313" key="6">
    <source>
        <dbReference type="Proteomes" id="UP001209654"/>
    </source>
</evidence>
<name>A0ABQ5MXK8_9MICC</name>
<comment type="caution">
    <text evidence="5">The sequence shown here is derived from an EMBL/GenBank/DDBJ whole genome shotgun (WGS) entry which is preliminary data.</text>
</comment>
<dbReference type="EMBL" id="BRVS01000017">
    <property type="protein sequence ID" value="GLB68402.1"/>
    <property type="molecule type" value="Genomic_DNA"/>
</dbReference>
<comment type="caution">
    <text evidence="2">Lacks conserved residue(s) required for the propagation of feature annotation.</text>
</comment>
<dbReference type="Gene3D" id="2.40.50.140">
    <property type="entry name" value="Nucleic acid-binding proteins"/>
    <property type="match status" value="1"/>
</dbReference>
<dbReference type="Pfam" id="PF00436">
    <property type="entry name" value="SSB"/>
    <property type="match status" value="1"/>
</dbReference>
<dbReference type="RefSeq" id="WP_264796500.1">
    <property type="nucleotide sequence ID" value="NZ_BRVS01000017.1"/>
</dbReference>
<dbReference type="InterPro" id="IPR011344">
    <property type="entry name" value="ssDNA-bd"/>
</dbReference>
<dbReference type="PROSITE" id="PS50935">
    <property type="entry name" value="SSB"/>
    <property type="match status" value="1"/>
</dbReference>
<dbReference type="NCBIfam" id="TIGR00621">
    <property type="entry name" value="ssb"/>
    <property type="match status" value="1"/>
</dbReference>